<evidence type="ECO:0000256" key="10">
    <source>
        <dbReference type="ARBA" id="ARBA00022840"/>
    </source>
</evidence>
<dbReference type="PROSITE" id="PS50112">
    <property type="entry name" value="PAS"/>
    <property type="match status" value="1"/>
</dbReference>
<keyword evidence="11" id="KW-0902">Two-component regulatory system</keyword>
<dbReference type="GO" id="GO:0005737">
    <property type="term" value="C:cytoplasm"/>
    <property type="evidence" value="ECO:0007669"/>
    <property type="project" value="UniProtKB-SubCell"/>
</dbReference>
<protein>
    <recommendedName>
        <fullName evidence="14">Sensory histidine kinase/phosphatase NtrB</fullName>
        <ecNumber evidence="3">2.7.13.3</ecNumber>
    </recommendedName>
    <alternativeName>
        <fullName evidence="15">Nitrogen regulation protein NR(II)</fullName>
    </alternativeName>
    <alternativeName>
        <fullName evidence="16">Nitrogen regulator II</fullName>
    </alternativeName>
</protein>
<dbReference type="InterPro" id="IPR013767">
    <property type="entry name" value="PAS_fold"/>
</dbReference>
<organism evidence="19 20">
    <name type="scientific">Aeromonas schubertii</name>
    <dbReference type="NCBI Taxonomy" id="652"/>
    <lineage>
        <taxon>Bacteria</taxon>
        <taxon>Pseudomonadati</taxon>
        <taxon>Pseudomonadota</taxon>
        <taxon>Gammaproteobacteria</taxon>
        <taxon>Aeromonadales</taxon>
        <taxon>Aeromonadaceae</taxon>
        <taxon>Aeromonas</taxon>
    </lineage>
</organism>
<dbReference type="EMBL" id="CP013067">
    <property type="protein sequence ID" value="ALP40287.1"/>
    <property type="molecule type" value="Genomic_DNA"/>
</dbReference>
<dbReference type="Pfam" id="PF00512">
    <property type="entry name" value="HisKA"/>
    <property type="match status" value="1"/>
</dbReference>
<dbReference type="InterPro" id="IPR004358">
    <property type="entry name" value="Sig_transdc_His_kin-like_C"/>
</dbReference>
<feature type="domain" description="Histidine kinase" evidence="17">
    <location>
        <begin position="152"/>
        <end position="364"/>
    </location>
</feature>
<keyword evidence="8" id="KW-0418">Kinase</keyword>
<dbReference type="InterPro" id="IPR035965">
    <property type="entry name" value="PAS-like_dom_sf"/>
</dbReference>
<evidence type="ECO:0000256" key="4">
    <source>
        <dbReference type="ARBA" id="ARBA00022490"/>
    </source>
</evidence>
<dbReference type="KEGG" id="asr:WL1483_868"/>
<dbReference type="SUPFAM" id="SSF55785">
    <property type="entry name" value="PYP-like sensor domain (PAS domain)"/>
    <property type="match status" value="1"/>
</dbReference>
<dbReference type="Gene3D" id="3.30.450.20">
    <property type="entry name" value="PAS domain"/>
    <property type="match status" value="1"/>
</dbReference>
<evidence type="ECO:0000256" key="11">
    <source>
        <dbReference type="ARBA" id="ARBA00023012"/>
    </source>
</evidence>
<reference evidence="19 20" key="2">
    <citation type="journal article" date="2016" name="Genome Announc.">
        <title>Complete Genome Sequence of the Highly Virulent Aeromonas schubertii Strain WL1483, Isolated from Diseased Snakehead Fish (Channa argus) in China.</title>
        <authorList>
            <person name="Liu L."/>
            <person name="Li N."/>
            <person name="Zhang D."/>
            <person name="Fu X."/>
            <person name="Shi C."/>
            <person name="Lin Q."/>
            <person name="Hao G."/>
        </authorList>
    </citation>
    <scope>NUCLEOTIDE SEQUENCE [LARGE SCALE GENOMIC DNA]</scope>
    <source>
        <strain evidence="19 20">WL1483</strain>
    </source>
</reference>
<comment type="catalytic activity">
    <reaction evidence="1">
        <text>ATP + protein L-histidine = ADP + protein N-phospho-L-histidine.</text>
        <dbReference type="EC" id="2.7.13.3"/>
    </reaction>
</comment>
<dbReference type="PRINTS" id="PR00344">
    <property type="entry name" value="BCTRLSENSOR"/>
</dbReference>
<keyword evidence="5" id="KW-0597">Phosphoprotein</keyword>
<keyword evidence="7" id="KW-0547">Nucleotide-binding</keyword>
<evidence type="ECO:0000256" key="6">
    <source>
        <dbReference type="ARBA" id="ARBA00022679"/>
    </source>
</evidence>
<dbReference type="SMART" id="SM00388">
    <property type="entry name" value="HisKA"/>
    <property type="match status" value="1"/>
</dbReference>
<evidence type="ECO:0000256" key="1">
    <source>
        <dbReference type="ARBA" id="ARBA00000085"/>
    </source>
</evidence>
<keyword evidence="6" id="KW-0808">Transferase</keyword>
<dbReference type="InterPro" id="IPR036890">
    <property type="entry name" value="HATPase_C_sf"/>
</dbReference>
<evidence type="ECO:0000313" key="20">
    <source>
        <dbReference type="Proteomes" id="UP000058114"/>
    </source>
</evidence>
<dbReference type="PANTHER" id="PTHR43065">
    <property type="entry name" value="SENSOR HISTIDINE KINASE"/>
    <property type="match status" value="1"/>
</dbReference>
<comment type="subcellular location">
    <subcellularLocation>
        <location evidence="2">Cytoplasm</location>
    </subcellularLocation>
</comment>
<dbReference type="SMART" id="SM00091">
    <property type="entry name" value="PAS"/>
    <property type="match status" value="1"/>
</dbReference>
<dbReference type="EC" id="2.7.13.3" evidence="3"/>
<comment type="function">
    <text evidence="13">Member of the two-component regulatory system NtrB/NtrC, which controls expression of the nitrogen-regulated (ntr) genes in response to nitrogen limitation. Under conditions of nitrogen limitation, NtrB autophosphorylates and transfers the phosphoryl group to NtrC. In the presence of nitrogen, acts as a phosphatase that dephosphorylates and inactivates NtrC.</text>
</comment>
<keyword evidence="10" id="KW-0067">ATP-binding</keyword>
<evidence type="ECO:0000259" key="17">
    <source>
        <dbReference type="PROSITE" id="PS50109"/>
    </source>
</evidence>
<dbReference type="InterPro" id="IPR005467">
    <property type="entry name" value="His_kinase_dom"/>
</dbReference>
<dbReference type="Pfam" id="PF00989">
    <property type="entry name" value="PAS"/>
    <property type="match status" value="1"/>
</dbReference>
<evidence type="ECO:0000256" key="2">
    <source>
        <dbReference type="ARBA" id="ARBA00004496"/>
    </source>
</evidence>
<dbReference type="GO" id="GO:0016787">
    <property type="term" value="F:hydrolase activity"/>
    <property type="evidence" value="ECO:0007669"/>
    <property type="project" value="UniProtKB-KW"/>
</dbReference>
<name>A0A0S2SF54_9GAMM</name>
<evidence type="ECO:0000259" key="18">
    <source>
        <dbReference type="PROSITE" id="PS50112"/>
    </source>
</evidence>
<evidence type="ECO:0000256" key="15">
    <source>
        <dbReference type="ARBA" id="ARBA00042313"/>
    </source>
</evidence>
<evidence type="ECO:0000256" key="5">
    <source>
        <dbReference type="ARBA" id="ARBA00022553"/>
    </source>
</evidence>
<accession>A0A0S2SF54</accession>
<gene>
    <name evidence="19" type="primary">glnL</name>
    <name evidence="19" type="ORF">WL1483_868</name>
</gene>
<dbReference type="InterPro" id="IPR036097">
    <property type="entry name" value="HisK_dim/P_sf"/>
</dbReference>
<dbReference type="SUPFAM" id="SSF55874">
    <property type="entry name" value="ATPase domain of HSP90 chaperone/DNA topoisomerase II/histidine kinase"/>
    <property type="match status" value="1"/>
</dbReference>
<dbReference type="Proteomes" id="UP000058114">
    <property type="component" value="Chromosome"/>
</dbReference>
<dbReference type="CDD" id="cd00130">
    <property type="entry name" value="PAS"/>
    <property type="match status" value="1"/>
</dbReference>
<keyword evidence="12" id="KW-0535">Nitrogen fixation</keyword>
<dbReference type="Pfam" id="PF02518">
    <property type="entry name" value="HATPase_c"/>
    <property type="match status" value="1"/>
</dbReference>
<dbReference type="FunFam" id="3.30.565.10:FF:000008">
    <property type="entry name" value="Nitrogen regulation histidine kinase"/>
    <property type="match status" value="1"/>
</dbReference>
<dbReference type="InterPro" id="IPR000014">
    <property type="entry name" value="PAS"/>
</dbReference>
<evidence type="ECO:0000313" key="19">
    <source>
        <dbReference type="EMBL" id="ALP40287.1"/>
    </source>
</evidence>
<evidence type="ECO:0000256" key="9">
    <source>
        <dbReference type="ARBA" id="ARBA00022801"/>
    </source>
</evidence>
<dbReference type="CDD" id="cd16918">
    <property type="entry name" value="HATPase_Glnl-NtrB-like"/>
    <property type="match status" value="1"/>
</dbReference>
<dbReference type="SMART" id="SM00387">
    <property type="entry name" value="HATPase_c"/>
    <property type="match status" value="1"/>
</dbReference>
<keyword evidence="9" id="KW-0378">Hydrolase</keyword>
<dbReference type="GO" id="GO:0006355">
    <property type="term" value="P:regulation of DNA-templated transcription"/>
    <property type="evidence" value="ECO:0007669"/>
    <property type="project" value="InterPro"/>
</dbReference>
<dbReference type="SUPFAM" id="SSF47384">
    <property type="entry name" value="Homodimeric domain of signal transducing histidine kinase"/>
    <property type="match status" value="1"/>
</dbReference>
<dbReference type="InterPro" id="IPR003594">
    <property type="entry name" value="HATPase_dom"/>
</dbReference>
<dbReference type="PROSITE" id="PS50109">
    <property type="entry name" value="HIS_KIN"/>
    <property type="match status" value="1"/>
</dbReference>
<dbReference type="NCBIfam" id="TIGR00229">
    <property type="entry name" value="sensory_box"/>
    <property type="match status" value="1"/>
</dbReference>
<dbReference type="GO" id="GO:0000155">
    <property type="term" value="F:phosphorelay sensor kinase activity"/>
    <property type="evidence" value="ECO:0007669"/>
    <property type="project" value="InterPro"/>
</dbReference>
<dbReference type="PATRIC" id="fig|652.5.peg.211"/>
<dbReference type="AlphaFoldDB" id="A0A0S2SF54"/>
<evidence type="ECO:0000256" key="13">
    <source>
        <dbReference type="ARBA" id="ARBA00037696"/>
    </source>
</evidence>
<dbReference type="NCBIfam" id="NF008293">
    <property type="entry name" value="PRK11073.1"/>
    <property type="match status" value="1"/>
</dbReference>
<keyword evidence="4" id="KW-0963">Cytoplasm</keyword>
<evidence type="ECO:0000256" key="14">
    <source>
        <dbReference type="ARBA" id="ARBA00039567"/>
    </source>
</evidence>
<feature type="domain" description="PAS" evidence="18">
    <location>
        <begin position="18"/>
        <end position="62"/>
    </location>
</feature>
<proteinExistence type="predicted"/>
<evidence type="ECO:0000256" key="7">
    <source>
        <dbReference type="ARBA" id="ARBA00022741"/>
    </source>
</evidence>
<evidence type="ECO:0000256" key="3">
    <source>
        <dbReference type="ARBA" id="ARBA00012438"/>
    </source>
</evidence>
<evidence type="ECO:0000256" key="8">
    <source>
        <dbReference type="ARBA" id="ARBA00022777"/>
    </source>
</evidence>
<dbReference type="CDD" id="cd00082">
    <property type="entry name" value="HisKA"/>
    <property type="match status" value="1"/>
</dbReference>
<evidence type="ECO:0000256" key="16">
    <source>
        <dbReference type="ARBA" id="ARBA00043094"/>
    </source>
</evidence>
<dbReference type="InterPro" id="IPR003661">
    <property type="entry name" value="HisK_dim/P_dom"/>
</dbReference>
<dbReference type="PANTHER" id="PTHR43065:SF16">
    <property type="entry name" value="SENSORY HISTIDINE KINASE_PHOSPHATASE NTRB"/>
    <property type="match status" value="1"/>
</dbReference>
<evidence type="ECO:0000256" key="12">
    <source>
        <dbReference type="ARBA" id="ARBA00023231"/>
    </source>
</evidence>
<reference evidence="20" key="1">
    <citation type="submission" date="2015-10" db="EMBL/GenBank/DDBJ databases">
        <title>Complete Genome Sequence of Aeromonas schubertii strain WL1483.</title>
        <authorList>
            <person name="Liu L."/>
        </authorList>
    </citation>
    <scope>NUCLEOTIDE SEQUENCE [LARGE SCALE GENOMIC DNA]</scope>
    <source>
        <strain evidence="20">WL1483</strain>
    </source>
</reference>
<dbReference type="FunFam" id="1.10.287.130:FF:000005">
    <property type="entry name" value="Nitrogen regulation histidine kinase"/>
    <property type="match status" value="1"/>
</dbReference>
<dbReference type="Gene3D" id="1.10.287.130">
    <property type="match status" value="1"/>
</dbReference>
<sequence length="364" mass="41257">MHHYGAKHRFREKPVPTRSAQTQVVLDNLLTAVILIDERLCIHYVNPAAEQLLSLSERRLIGIEFPQLLEHISLDLQRLRQGLATGQGFTDNEVTLVVEGEPRLVELSATPLADHEQRLMLVELRKIDQQKRISQELQQHAQQQAAKELVRGLAHEIKNPLGGLRGAAQLLQRELPDPSLREYTGIIIEQADRLRSLVDRLLGPQRPGQHKVHNVHSVLEQVRRLVELELPPGIRIERDYDPSIPDFEMEPDQLQQAFLNIVRNAAEALGERGEIRLRTRTAFQVTIHGQRYRLAAEIKIIDNGPGIPEGIRDTLFYPMVTGKEGGTGLGLSIAQNLIDQHKGRIECISWPGHTEFSIHLPLRK</sequence>
<dbReference type="Gene3D" id="3.30.565.10">
    <property type="entry name" value="Histidine kinase-like ATPase, C-terminal domain"/>
    <property type="match status" value="1"/>
</dbReference>
<dbReference type="GO" id="GO:0005524">
    <property type="term" value="F:ATP binding"/>
    <property type="evidence" value="ECO:0007669"/>
    <property type="project" value="UniProtKB-KW"/>
</dbReference>